<protein>
    <recommendedName>
        <fullName evidence="3">histidine kinase</fullName>
        <ecNumber evidence="3">2.7.13.3</ecNumber>
    </recommendedName>
</protein>
<accession>A0A1C3RCB1</accession>
<dbReference type="Pfam" id="PF12860">
    <property type="entry name" value="PAS_7"/>
    <property type="match status" value="1"/>
</dbReference>
<name>A0A1C3RCB1_9PROT</name>
<dbReference type="PROSITE" id="PS50110">
    <property type="entry name" value="RESPONSE_REGULATORY"/>
    <property type="match status" value="1"/>
</dbReference>
<organism evidence="20 21">
    <name type="scientific">Candidatus Terasakiella magnetica</name>
    <dbReference type="NCBI Taxonomy" id="1867952"/>
    <lineage>
        <taxon>Bacteria</taxon>
        <taxon>Pseudomonadati</taxon>
        <taxon>Pseudomonadota</taxon>
        <taxon>Alphaproteobacteria</taxon>
        <taxon>Rhodospirillales</taxon>
        <taxon>Terasakiellaceae</taxon>
        <taxon>Terasakiella</taxon>
    </lineage>
</organism>
<dbReference type="CDD" id="cd17546">
    <property type="entry name" value="REC_hyHK_CKI1_RcsC-like"/>
    <property type="match status" value="1"/>
</dbReference>
<dbReference type="Gene3D" id="1.10.287.130">
    <property type="match status" value="1"/>
</dbReference>
<keyword evidence="4" id="KW-1003">Cell membrane</keyword>
<evidence type="ECO:0000313" key="21">
    <source>
        <dbReference type="Proteomes" id="UP000231658"/>
    </source>
</evidence>
<dbReference type="PRINTS" id="PR00344">
    <property type="entry name" value="BCTRLSENSOR"/>
</dbReference>
<gene>
    <name evidence="20" type="ORF">MTBPR1_10166</name>
</gene>
<dbReference type="GO" id="GO:0005524">
    <property type="term" value="F:ATP binding"/>
    <property type="evidence" value="ECO:0007669"/>
    <property type="project" value="UniProtKB-KW"/>
</dbReference>
<comment type="subcellular location">
    <subcellularLocation>
        <location evidence="2">Cell membrane</location>
        <topology evidence="2">Multi-pass membrane protein</topology>
    </subcellularLocation>
</comment>
<evidence type="ECO:0000256" key="8">
    <source>
        <dbReference type="ARBA" id="ARBA00022741"/>
    </source>
</evidence>
<dbReference type="EC" id="2.7.13.3" evidence="3"/>
<dbReference type="InterPro" id="IPR013767">
    <property type="entry name" value="PAS_fold"/>
</dbReference>
<feature type="transmembrane region" description="Helical" evidence="14">
    <location>
        <begin position="7"/>
        <end position="27"/>
    </location>
</feature>
<dbReference type="Proteomes" id="UP000231658">
    <property type="component" value="Unassembled WGS sequence"/>
</dbReference>
<dbReference type="SUPFAM" id="SSF55785">
    <property type="entry name" value="PYP-like sensor domain (PAS domain)"/>
    <property type="match status" value="2"/>
</dbReference>
<evidence type="ECO:0000256" key="10">
    <source>
        <dbReference type="ARBA" id="ARBA00022840"/>
    </source>
</evidence>
<feature type="domain" description="PAS" evidence="17">
    <location>
        <begin position="352"/>
        <end position="422"/>
    </location>
</feature>
<dbReference type="SMART" id="SM00091">
    <property type="entry name" value="PAS"/>
    <property type="match status" value="2"/>
</dbReference>
<dbReference type="Pfam" id="PF02518">
    <property type="entry name" value="HATPase_c"/>
    <property type="match status" value="1"/>
</dbReference>
<evidence type="ECO:0000256" key="12">
    <source>
        <dbReference type="ARBA" id="ARBA00023012"/>
    </source>
</evidence>
<evidence type="ECO:0000256" key="2">
    <source>
        <dbReference type="ARBA" id="ARBA00004651"/>
    </source>
</evidence>
<dbReference type="InterPro" id="IPR036890">
    <property type="entry name" value="HATPase_C_sf"/>
</dbReference>
<dbReference type="SMART" id="SM00387">
    <property type="entry name" value="HATPase_c"/>
    <property type="match status" value="1"/>
</dbReference>
<dbReference type="InterPro" id="IPR001789">
    <property type="entry name" value="Sig_transdc_resp-reg_receiver"/>
</dbReference>
<dbReference type="CDD" id="cd16922">
    <property type="entry name" value="HATPase_EvgS-ArcB-TorS-like"/>
    <property type="match status" value="1"/>
</dbReference>
<dbReference type="InterPro" id="IPR011006">
    <property type="entry name" value="CheY-like_superfamily"/>
</dbReference>
<dbReference type="InterPro" id="IPR029151">
    <property type="entry name" value="Sensor-like_sf"/>
</dbReference>
<dbReference type="PANTHER" id="PTHR45339:SF3">
    <property type="entry name" value="HISTIDINE KINASE"/>
    <property type="match status" value="1"/>
</dbReference>
<dbReference type="SMART" id="SM00388">
    <property type="entry name" value="HisKA"/>
    <property type="match status" value="1"/>
</dbReference>
<dbReference type="Pfam" id="PF00672">
    <property type="entry name" value="HAMP"/>
    <property type="match status" value="1"/>
</dbReference>
<dbReference type="Gene3D" id="3.30.450.20">
    <property type="entry name" value="PAS domain"/>
    <property type="match status" value="3"/>
</dbReference>
<dbReference type="InterPro" id="IPR000014">
    <property type="entry name" value="PAS"/>
</dbReference>
<dbReference type="AlphaFoldDB" id="A0A1C3RCB1"/>
<evidence type="ECO:0000259" key="17">
    <source>
        <dbReference type="PROSITE" id="PS50112"/>
    </source>
</evidence>
<evidence type="ECO:0000256" key="11">
    <source>
        <dbReference type="ARBA" id="ARBA00022989"/>
    </source>
</evidence>
<dbReference type="InterPro" id="IPR003661">
    <property type="entry name" value="HisK_dim/P_dom"/>
</dbReference>
<feature type="domain" description="Response regulatory" evidence="16">
    <location>
        <begin position="854"/>
        <end position="971"/>
    </location>
</feature>
<evidence type="ECO:0000259" key="19">
    <source>
        <dbReference type="PROSITE" id="PS50885"/>
    </source>
</evidence>
<evidence type="ECO:0000256" key="9">
    <source>
        <dbReference type="ARBA" id="ARBA00022777"/>
    </source>
</evidence>
<evidence type="ECO:0000256" key="14">
    <source>
        <dbReference type="SAM" id="Phobius"/>
    </source>
</evidence>
<dbReference type="SUPFAM" id="SSF52172">
    <property type="entry name" value="CheY-like"/>
    <property type="match status" value="1"/>
</dbReference>
<evidence type="ECO:0000259" key="15">
    <source>
        <dbReference type="PROSITE" id="PS50109"/>
    </source>
</evidence>
<dbReference type="CDD" id="cd06225">
    <property type="entry name" value="HAMP"/>
    <property type="match status" value="1"/>
</dbReference>
<dbReference type="CDD" id="cd00130">
    <property type="entry name" value="PAS"/>
    <property type="match status" value="1"/>
</dbReference>
<keyword evidence="9 20" id="KW-0418">Kinase</keyword>
<keyword evidence="5 13" id="KW-0597">Phosphoprotein</keyword>
<keyword evidence="7 14" id="KW-0812">Transmembrane</keyword>
<evidence type="ECO:0000256" key="6">
    <source>
        <dbReference type="ARBA" id="ARBA00022679"/>
    </source>
</evidence>
<dbReference type="InterPro" id="IPR035965">
    <property type="entry name" value="PAS-like_dom_sf"/>
</dbReference>
<dbReference type="Gene3D" id="3.30.565.10">
    <property type="entry name" value="Histidine kinase-like ATPase, C-terminal domain"/>
    <property type="match status" value="1"/>
</dbReference>
<dbReference type="Pfam" id="PF00989">
    <property type="entry name" value="PAS"/>
    <property type="match status" value="1"/>
</dbReference>
<dbReference type="InterPro" id="IPR000700">
    <property type="entry name" value="PAS-assoc_C"/>
</dbReference>
<dbReference type="SMART" id="SM00448">
    <property type="entry name" value="REC"/>
    <property type="match status" value="1"/>
</dbReference>
<keyword evidence="6 20" id="KW-0808">Transferase</keyword>
<comment type="catalytic activity">
    <reaction evidence="1">
        <text>ATP + protein L-histidine = ADP + protein N-phospho-L-histidine.</text>
        <dbReference type="EC" id="2.7.13.3"/>
    </reaction>
</comment>
<dbReference type="Gene3D" id="6.10.340.10">
    <property type="match status" value="1"/>
</dbReference>
<keyword evidence="14" id="KW-0472">Membrane</keyword>
<dbReference type="InterPro" id="IPR004358">
    <property type="entry name" value="Sig_transdc_His_kin-like_C"/>
</dbReference>
<dbReference type="PROSITE" id="PS50112">
    <property type="entry name" value="PAS"/>
    <property type="match status" value="1"/>
</dbReference>
<feature type="domain" description="PAC" evidence="18">
    <location>
        <begin position="425"/>
        <end position="477"/>
    </location>
</feature>
<keyword evidence="11 14" id="KW-1133">Transmembrane helix</keyword>
<dbReference type="GO" id="GO:0006355">
    <property type="term" value="P:regulation of DNA-templated transcription"/>
    <property type="evidence" value="ECO:0007669"/>
    <property type="project" value="InterPro"/>
</dbReference>
<dbReference type="NCBIfam" id="TIGR00229">
    <property type="entry name" value="sensory_box"/>
    <property type="match status" value="1"/>
</dbReference>
<dbReference type="SUPFAM" id="SSF47384">
    <property type="entry name" value="Homodimeric domain of signal transducing histidine kinase"/>
    <property type="match status" value="1"/>
</dbReference>
<dbReference type="InterPro" id="IPR003660">
    <property type="entry name" value="HAMP_dom"/>
</dbReference>
<dbReference type="GO" id="GO:0005886">
    <property type="term" value="C:plasma membrane"/>
    <property type="evidence" value="ECO:0007669"/>
    <property type="project" value="UniProtKB-SubCell"/>
</dbReference>
<dbReference type="OrthoDB" id="9810730at2"/>
<evidence type="ECO:0000256" key="5">
    <source>
        <dbReference type="ARBA" id="ARBA00022553"/>
    </source>
</evidence>
<keyword evidence="12" id="KW-0902">Two-component regulatory system</keyword>
<dbReference type="STRING" id="1867952.MTBPR1_10166"/>
<evidence type="ECO:0000313" key="20">
    <source>
        <dbReference type="EMBL" id="SCA54919.1"/>
    </source>
</evidence>
<dbReference type="CDD" id="cd00082">
    <property type="entry name" value="HisKA"/>
    <property type="match status" value="1"/>
</dbReference>
<evidence type="ECO:0000256" key="1">
    <source>
        <dbReference type="ARBA" id="ARBA00000085"/>
    </source>
</evidence>
<evidence type="ECO:0000256" key="3">
    <source>
        <dbReference type="ARBA" id="ARBA00012438"/>
    </source>
</evidence>
<dbReference type="FunFam" id="3.30.565.10:FF:000010">
    <property type="entry name" value="Sensor histidine kinase RcsC"/>
    <property type="match status" value="1"/>
</dbReference>
<proteinExistence type="predicted"/>
<dbReference type="SUPFAM" id="SSF55874">
    <property type="entry name" value="ATPase domain of HSP90 chaperone/DNA topoisomerase II/histidine kinase"/>
    <property type="match status" value="1"/>
</dbReference>
<evidence type="ECO:0000259" key="16">
    <source>
        <dbReference type="PROSITE" id="PS50110"/>
    </source>
</evidence>
<dbReference type="InterPro" id="IPR036097">
    <property type="entry name" value="HisK_dim/P_sf"/>
</dbReference>
<dbReference type="Gene3D" id="3.40.50.2300">
    <property type="match status" value="1"/>
</dbReference>
<feature type="domain" description="Histidine kinase" evidence="15">
    <location>
        <begin position="608"/>
        <end position="830"/>
    </location>
</feature>
<dbReference type="RefSeq" id="WP_069185653.1">
    <property type="nucleotide sequence ID" value="NZ_FLYE01000001.1"/>
</dbReference>
<keyword evidence="8" id="KW-0547">Nucleotide-binding</keyword>
<sequence>MSLRARLILYFGLGGTLFLFAITYVVFARMEAEMTSQLKHNFEDNFRNRIVAFERGINEHSYDFRALAKLPMFSSMRYHQLTLNKAATKNDIRHLELSFLETIQNRSEIKKIQFINSKGHEVLRVEKSGIKKSLSDYSVDENVMAALRYDKGQFQIKQAKLGSKIHTLSWVVPVYVSTGQAFGVLIFDVDFNSVNSEISRLLSTEGESVCLVDQDDNVIVAIGQRGACEKDHRANEIHGYDWHVDEKLSIEGLDWAIHFSVDPAPFLTGVESLKLKVFGFIFPVMSLILLLMAMVVSNRIVKAITLLLHTAKAMGRGEYTAPISLERTDELGELAYEVNRSASLIMENREKLENDLTRLVEASHTVIIGVDLEGRVNDWNHGAEKISYINKEDVVGKPLVEILRGIERADLHDIIASCLKNKVIENFEVTLIDKFDELKVILFNWSPVFNAEGEISGVAGVGQNITELALKDEQLSMALDQMPGALVLTDKNFKIVMRSQQFAELYNVPSELLEPGNDYREFIRYLARNGYYGAGDPERLANERIVSISKPSPVRFEDRRKDGMTFSVNRSYLEDGRTVTIVTNITDLKEAEEAALNSSKVKSEFLASMSHEIRTPITGIIGFADMLIQDDIAEESREKAVRIKKSTEGLLRILNDILDISKLEAGKVEIENIDFQLVELVSETLSLFEKSRATDNKVAIEFTYTDEFSQEIQSDPTRIRQILVNLVGNAYKFTHEGKIIVHCEKITNANDEPYFKFSVSDTGIGISEKVLNTLFTDFAQADASISRKYEGTGLGLSISKRLTELLGCNIGVSSVEGEGSTFWFTFPYHKADREVLIKEKEFAASKYKALHPLKILVAEDNRVNQIIILKFLEEYGHEMTIVDDGAKAVEEHKSGDYDIILMDVRMPGMDGPEATRVIRSLEEPKKSIPIIAITADAVKENIDKYIEDGMNSYVSKPFNWTKLILAINEVMEKEVHVLKE</sequence>
<dbReference type="Pfam" id="PF00512">
    <property type="entry name" value="HisKA"/>
    <property type="match status" value="1"/>
</dbReference>
<dbReference type="InterPro" id="IPR005467">
    <property type="entry name" value="His_kinase_dom"/>
</dbReference>
<evidence type="ECO:0000259" key="18">
    <source>
        <dbReference type="PROSITE" id="PS50113"/>
    </source>
</evidence>
<feature type="domain" description="HAMP" evidence="19">
    <location>
        <begin position="298"/>
        <end position="350"/>
    </location>
</feature>
<dbReference type="PROSITE" id="PS50109">
    <property type="entry name" value="HIS_KIN"/>
    <property type="match status" value="1"/>
</dbReference>
<dbReference type="GO" id="GO:0000155">
    <property type="term" value="F:phosphorelay sensor kinase activity"/>
    <property type="evidence" value="ECO:0007669"/>
    <property type="project" value="InterPro"/>
</dbReference>
<dbReference type="PROSITE" id="PS50113">
    <property type="entry name" value="PAC"/>
    <property type="match status" value="1"/>
</dbReference>
<dbReference type="EMBL" id="FLYE01000001">
    <property type="protein sequence ID" value="SCA54919.1"/>
    <property type="molecule type" value="Genomic_DNA"/>
</dbReference>
<dbReference type="InterPro" id="IPR003594">
    <property type="entry name" value="HATPase_dom"/>
</dbReference>
<feature type="modified residue" description="4-aspartylphosphate" evidence="13">
    <location>
        <position position="903"/>
    </location>
</feature>
<dbReference type="PANTHER" id="PTHR45339">
    <property type="entry name" value="HYBRID SIGNAL TRANSDUCTION HISTIDINE KINASE J"/>
    <property type="match status" value="1"/>
</dbReference>
<evidence type="ECO:0000256" key="13">
    <source>
        <dbReference type="PROSITE-ProRule" id="PRU00169"/>
    </source>
</evidence>
<feature type="transmembrane region" description="Helical" evidence="14">
    <location>
        <begin position="277"/>
        <end position="296"/>
    </location>
</feature>
<evidence type="ECO:0000256" key="4">
    <source>
        <dbReference type="ARBA" id="ARBA00022475"/>
    </source>
</evidence>
<keyword evidence="21" id="KW-1185">Reference proteome</keyword>
<evidence type="ECO:0000256" key="7">
    <source>
        <dbReference type="ARBA" id="ARBA00022692"/>
    </source>
</evidence>
<keyword evidence="10" id="KW-0067">ATP-binding</keyword>
<dbReference type="PROSITE" id="PS50885">
    <property type="entry name" value="HAMP"/>
    <property type="match status" value="1"/>
</dbReference>
<dbReference type="SUPFAM" id="SSF103190">
    <property type="entry name" value="Sensory domain-like"/>
    <property type="match status" value="1"/>
</dbReference>
<reference evidence="20 21" key="1">
    <citation type="submission" date="2016-07" db="EMBL/GenBank/DDBJ databases">
        <authorList>
            <person name="Lefevre C.T."/>
        </authorList>
    </citation>
    <scope>NUCLEOTIDE SEQUENCE [LARGE SCALE GENOMIC DNA]</scope>
    <source>
        <strain evidence="20">PR1</strain>
    </source>
</reference>
<dbReference type="Pfam" id="PF00072">
    <property type="entry name" value="Response_reg"/>
    <property type="match status" value="1"/>
</dbReference>